<dbReference type="Proteomes" id="UP001151760">
    <property type="component" value="Unassembled WGS sequence"/>
</dbReference>
<reference evidence="1" key="1">
    <citation type="journal article" date="2022" name="Int. J. Mol. Sci.">
        <title>Draft Genome of Tanacetum Coccineum: Genomic Comparison of Closely Related Tanacetum-Family Plants.</title>
        <authorList>
            <person name="Yamashiro T."/>
            <person name="Shiraishi A."/>
            <person name="Nakayama K."/>
            <person name="Satake H."/>
        </authorList>
    </citation>
    <scope>NUCLEOTIDE SEQUENCE</scope>
</reference>
<evidence type="ECO:0000313" key="1">
    <source>
        <dbReference type="EMBL" id="GJT14814.1"/>
    </source>
</evidence>
<gene>
    <name evidence="1" type="ORF">Tco_0873520</name>
</gene>
<sequence>MLVPSGGGLILYQAYGNLYAMTGKKSHSLGDKKIPSVGVFDDVFLALRWHLEEKHVTWAHLEKKQTRLRTYTKSLKKLKFTERGDDVAGITRRCRNLSSDGVRDLTTASELQARKLGIPPSPQLTVFELTPEKKKAYNKRKRRTELIHEVFGKEIIVVDGMHRNLVPHVGVVRSVGLVINEPKSGILCYNGNFNLVFQRENEFHLATTTTRK</sequence>
<comment type="caution">
    <text evidence="1">The sequence shown here is derived from an EMBL/GenBank/DDBJ whole genome shotgun (WGS) entry which is preliminary data.</text>
</comment>
<dbReference type="EMBL" id="BQNB010013344">
    <property type="protein sequence ID" value="GJT14814.1"/>
    <property type="molecule type" value="Genomic_DNA"/>
</dbReference>
<organism evidence="1 2">
    <name type="scientific">Tanacetum coccineum</name>
    <dbReference type="NCBI Taxonomy" id="301880"/>
    <lineage>
        <taxon>Eukaryota</taxon>
        <taxon>Viridiplantae</taxon>
        <taxon>Streptophyta</taxon>
        <taxon>Embryophyta</taxon>
        <taxon>Tracheophyta</taxon>
        <taxon>Spermatophyta</taxon>
        <taxon>Magnoliopsida</taxon>
        <taxon>eudicotyledons</taxon>
        <taxon>Gunneridae</taxon>
        <taxon>Pentapetalae</taxon>
        <taxon>asterids</taxon>
        <taxon>campanulids</taxon>
        <taxon>Asterales</taxon>
        <taxon>Asteraceae</taxon>
        <taxon>Asteroideae</taxon>
        <taxon>Anthemideae</taxon>
        <taxon>Anthemidinae</taxon>
        <taxon>Tanacetum</taxon>
    </lineage>
</organism>
<reference evidence="1" key="2">
    <citation type="submission" date="2022-01" db="EMBL/GenBank/DDBJ databases">
        <authorList>
            <person name="Yamashiro T."/>
            <person name="Shiraishi A."/>
            <person name="Satake H."/>
            <person name="Nakayama K."/>
        </authorList>
    </citation>
    <scope>NUCLEOTIDE SEQUENCE</scope>
</reference>
<keyword evidence="2" id="KW-1185">Reference proteome</keyword>
<name>A0ABQ5BPN7_9ASTR</name>
<evidence type="ECO:0000313" key="2">
    <source>
        <dbReference type="Proteomes" id="UP001151760"/>
    </source>
</evidence>
<proteinExistence type="predicted"/>
<protein>
    <submittedName>
        <fullName evidence="1">Uncharacterized protein</fullName>
    </submittedName>
</protein>
<accession>A0ABQ5BPN7</accession>